<gene>
    <name evidence="2" type="ORF">TH63_15120</name>
</gene>
<dbReference type="RefSeq" id="WP_048921675.1">
    <property type="nucleotide sequence ID" value="NZ_CP010777.1"/>
</dbReference>
<proteinExistence type="predicted"/>
<sequence length="176" mass="20202">MTNRLLFPKEHLIKITECYERQNISGVLGPEYSPLNNDPYHGLDAKAEGTIRSKYMLYQESETVFIYFSRAFLEVNYTGKPFFPYLKGRIIRMNQGVEIRGSVRYNKILSFFLPVLFAGLLLAVFLLKLPWFFLGLSILFAVIIKISSKNLGDELMLDIKTKVDSINKRTTSASNT</sequence>
<evidence type="ECO:0000313" key="2">
    <source>
        <dbReference type="EMBL" id="AKQ46651.1"/>
    </source>
</evidence>
<dbReference type="Proteomes" id="UP000036458">
    <property type="component" value="Chromosome"/>
</dbReference>
<organism evidence="2 3">
    <name type="scientific">Rufibacter radiotolerans</name>
    <dbReference type="NCBI Taxonomy" id="1379910"/>
    <lineage>
        <taxon>Bacteria</taxon>
        <taxon>Pseudomonadati</taxon>
        <taxon>Bacteroidota</taxon>
        <taxon>Cytophagia</taxon>
        <taxon>Cytophagales</taxon>
        <taxon>Hymenobacteraceae</taxon>
        <taxon>Rufibacter</taxon>
    </lineage>
</organism>
<reference evidence="2 3" key="1">
    <citation type="submission" date="2015-01" db="EMBL/GenBank/DDBJ databases">
        <title>Rufibacter sp./DG31D/ whole genome sequencing.</title>
        <authorList>
            <person name="Kim M.K."/>
            <person name="Srinivasan S."/>
            <person name="Lee J.-J."/>
        </authorList>
    </citation>
    <scope>NUCLEOTIDE SEQUENCE [LARGE SCALE GENOMIC DNA]</scope>
    <source>
        <strain evidence="2 3">DG31D</strain>
    </source>
</reference>
<keyword evidence="1" id="KW-1133">Transmembrane helix</keyword>
<feature type="transmembrane region" description="Helical" evidence="1">
    <location>
        <begin position="131"/>
        <end position="148"/>
    </location>
</feature>
<evidence type="ECO:0000313" key="3">
    <source>
        <dbReference type="Proteomes" id="UP000036458"/>
    </source>
</evidence>
<keyword evidence="1" id="KW-0472">Membrane</keyword>
<dbReference type="KEGG" id="ruf:TH63_15120"/>
<dbReference type="AlphaFoldDB" id="A0A0H4W888"/>
<keyword evidence="1" id="KW-0812">Transmembrane</keyword>
<name>A0A0H4W888_9BACT</name>
<dbReference type="PATRIC" id="fig|1379910.4.peg.3297"/>
<evidence type="ECO:0000256" key="1">
    <source>
        <dbReference type="SAM" id="Phobius"/>
    </source>
</evidence>
<feature type="transmembrane region" description="Helical" evidence="1">
    <location>
        <begin position="108"/>
        <end position="125"/>
    </location>
</feature>
<accession>A0A0H4W888</accession>
<keyword evidence="3" id="KW-1185">Reference proteome</keyword>
<protein>
    <submittedName>
        <fullName evidence="2">Uncharacterized protein</fullName>
    </submittedName>
</protein>
<dbReference type="STRING" id="1379910.TH63_15120"/>
<dbReference type="EMBL" id="CP010777">
    <property type="protein sequence ID" value="AKQ46651.1"/>
    <property type="molecule type" value="Genomic_DNA"/>
</dbReference>